<evidence type="ECO:0000313" key="2">
    <source>
        <dbReference type="EMBL" id="WPC04785.1"/>
    </source>
</evidence>
<dbReference type="PANTHER" id="PTHR10983">
    <property type="entry name" value="1-ACYLGLYCEROL-3-PHOSPHATE ACYLTRANSFERASE-RELATED"/>
    <property type="match status" value="1"/>
</dbReference>
<dbReference type="PANTHER" id="PTHR10983:SF16">
    <property type="entry name" value="LYSOCARDIOLIPIN ACYLTRANSFERASE 1"/>
    <property type="match status" value="1"/>
</dbReference>
<organism evidence="2 3">
    <name type="scientific">Pseudomonas benzenivorans</name>
    <dbReference type="NCBI Taxonomy" id="556533"/>
    <lineage>
        <taxon>Bacteria</taxon>
        <taxon>Pseudomonadati</taxon>
        <taxon>Pseudomonadota</taxon>
        <taxon>Gammaproteobacteria</taxon>
        <taxon>Pseudomonadales</taxon>
        <taxon>Pseudomonadaceae</taxon>
        <taxon>Pseudomonas</taxon>
    </lineage>
</organism>
<dbReference type="EC" id="2.3.-.-" evidence="2"/>
<proteinExistence type="predicted"/>
<dbReference type="SMART" id="SM00563">
    <property type="entry name" value="PlsC"/>
    <property type="match status" value="1"/>
</dbReference>
<accession>A0ABZ0PUB9</accession>
<dbReference type="EMBL" id="CP137892">
    <property type="protein sequence ID" value="WPC04785.1"/>
    <property type="molecule type" value="Genomic_DNA"/>
</dbReference>
<dbReference type="Proteomes" id="UP001305928">
    <property type="component" value="Chromosome"/>
</dbReference>
<keyword evidence="2" id="KW-0012">Acyltransferase</keyword>
<dbReference type="InterPro" id="IPR002123">
    <property type="entry name" value="Plipid/glycerol_acylTrfase"/>
</dbReference>
<evidence type="ECO:0000259" key="1">
    <source>
        <dbReference type="SMART" id="SM00563"/>
    </source>
</evidence>
<keyword evidence="2" id="KW-0808">Transferase</keyword>
<protein>
    <submittedName>
        <fullName evidence="2">Acyltransferase</fullName>
        <ecNumber evidence="2">2.3.-.-</ecNumber>
    </submittedName>
</protein>
<dbReference type="GO" id="GO:0016746">
    <property type="term" value="F:acyltransferase activity"/>
    <property type="evidence" value="ECO:0007669"/>
    <property type="project" value="UniProtKB-KW"/>
</dbReference>
<keyword evidence="3" id="KW-1185">Reference proteome</keyword>
<dbReference type="CDD" id="cd07990">
    <property type="entry name" value="LPLAT_LCLAT1-like"/>
    <property type="match status" value="1"/>
</dbReference>
<reference evidence="2 3" key="1">
    <citation type="submission" date="2023-11" db="EMBL/GenBank/DDBJ databases">
        <title>Complete genome of Pseudomonas benzenivorans BA3361.</title>
        <authorList>
            <person name="Shin S.Y."/>
            <person name="Song J."/>
            <person name="Kang H."/>
        </authorList>
    </citation>
    <scope>NUCLEOTIDE SEQUENCE [LARGE SCALE GENOMIC DNA]</scope>
    <source>
        <strain evidence="2 3">HNIBRBA3361</strain>
    </source>
</reference>
<evidence type="ECO:0000313" key="3">
    <source>
        <dbReference type="Proteomes" id="UP001305928"/>
    </source>
</evidence>
<feature type="domain" description="Phospholipid/glycerol acyltransferase" evidence="1">
    <location>
        <begin position="85"/>
        <end position="227"/>
    </location>
</feature>
<dbReference type="RefSeq" id="WP_318643923.1">
    <property type="nucleotide sequence ID" value="NZ_CP137892.1"/>
</dbReference>
<dbReference type="NCBIfam" id="NF010621">
    <property type="entry name" value="PRK14014.1"/>
    <property type="match status" value="1"/>
</dbReference>
<dbReference type="Pfam" id="PF01553">
    <property type="entry name" value="Acyltransferase"/>
    <property type="match status" value="1"/>
</dbReference>
<gene>
    <name evidence="2" type="ORF">SBP02_18825</name>
</gene>
<name>A0ABZ0PUB9_9PSED</name>
<sequence length="310" mass="35079">MRRLLTGLCVTLLLLLNTLVLIGPLLLIALGKFALPGRAAKAACSRGVMWVAETWAELNKLIFAALLPTEWDIRGGAELRQDTSYLVISNHQSWVDIPALVQAFNRKTPYFKFFLKQQLIWVPFLGLAFWALDYPFMKRHSKALLAKHPELAGQDLEITKRACEKFRDLPVTVVNYLEGTRFTPTKHAEQGSPYRYLLKPKAGGVAFVLAALGEQLDAVLDVTLVYPGTRIPGFWALISGQVPRVVVDIRTHALDPALYQGDYQNDPAFRRQMQDWVTQLWREKDERIARLREELRGEAAPLGEAQRMGE</sequence>
<dbReference type="SUPFAM" id="SSF69593">
    <property type="entry name" value="Glycerol-3-phosphate (1)-acyltransferase"/>
    <property type="match status" value="1"/>
</dbReference>